<evidence type="ECO:0000313" key="6">
    <source>
        <dbReference type="EMBL" id="NYI89662.1"/>
    </source>
</evidence>
<keyword evidence="3" id="KW-0804">Transcription</keyword>
<dbReference type="InterPro" id="IPR018488">
    <property type="entry name" value="cNMP-bd_CS"/>
</dbReference>
<dbReference type="InterPro" id="IPR000595">
    <property type="entry name" value="cNMP-bd_dom"/>
</dbReference>
<evidence type="ECO:0000256" key="2">
    <source>
        <dbReference type="ARBA" id="ARBA00023125"/>
    </source>
</evidence>
<proteinExistence type="predicted"/>
<dbReference type="InterPro" id="IPR014710">
    <property type="entry name" value="RmlC-like_jellyroll"/>
</dbReference>
<dbReference type="EMBL" id="JACCFK010000001">
    <property type="protein sequence ID" value="NYI89662.1"/>
    <property type="molecule type" value="Genomic_DNA"/>
</dbReference>
<dbReference type="GO" id="GO:0003700">
    <property type="term" value="F:DNA-binding transcription factor activity"/>
    <property type="evidence" value="ECO:0007669"/>
    <property type="project" value="TreeGrafter"/>
</dbReference>
<dbReference type="SUPFAM" id="SSF46785">
    <property type="entry name" value="Winged helix' DNA-binding domain"/>
    <property type="match status" value="1"/>
</dbReference>
<dbReference type="PROSITE" id="PS51063">
    <property type="entry name" value="HTH_CRP_2"/>
    <property type="match status" value="1"/>
</dbReference>
<dbReference type="SUPFAM" id="SSF51206">
    <property type="entry name" value="cAMP-binding domain-like"/>
    <property type="match status" value="1"/>
</dbReference>
<dbReference type="Pfam" id="PF00027">
    <property type="entry name" value="cNMP_binding"/>
    <property type="match status" value="1"/>
</dbReference>
<dbReference type="AlphaFoldDB" id="A0A853B4A5"/>
<evidence type="ECO:0000256" key="3">
    <source>
        <dbReference type="ARBA" id="ARBA00023163"/>
    </source>
</evidence>
<protein>
    <submittedName>
        <fullName evidence="6">CRP-like cAMP-binding protein</fullName>
    </submittedName>
</protein>
<dbReference type="PANTHER" id="PTHR24567">
    <property type="entry name" value="CRP FAMILY TRANSCRIPTIONAL REGULATORY PROTEIN"/>
    <property type="match status" value="1"/>
</dbReference>
<dbReference type="InterPro" id="IPR018490">
    <property type="entry name" value="cNMP-bd_dom_sf"/>
</dbReference>
<dbReference type="PANTHER" id="PTHR24567:SF74">
    <property type="entry name" value="HTH-TYPE TRANSCRIPTIONAL REGULATOR ARCR"/>
    <property type="match status" value="1"/>
</dbReference>
<dbReference type="CDD" id="cd00038">
    <property type="entry name" value="CAP_ED"/>
    <property type="match status" value="1"/>
</dbReference>
<dbReference type="Gene3D" id="1.10.10.10">
    <property type="entry name" value="Winged helix-like DNA-binding domain superfamily/Winged helix DNA-binding domain"/>
    <property type="match status" value="1"/>
</dbReference>
<feature type="domain" description="Cyclic nucleotide-binding" evidence="4">
    <location>
        <begin position="35"/>
        <end position="124"/>
    </location>
</feature>
<dbReference type="Proteomes" id="UP000549616">
    <property type="component" value="Unassembled WGS sequence"/>
</dbReference>
<evidence type="ECO:0000313" key="7">
    <source>
        <dbReference type="Proteomes" id="UP000549616"/>
    </source>
</evidence>
<dbReference type="Pfam" id="PF13545">
    <property type="entry name" value="HTH_Crp_2"/>
    <property type="match status" value="1"/>
</dbReference>
<dbReference type="RefSeq" id="WP_179773786.1">
    <property type="nucleotide sequence ID" value="NZ_JACCFK010000001.1"/>
</dbReference>
<dbReference type="InterPro" id="IPR050397">
    <property type="entry name" value="Env_Response_Regulators"/>
</dbReference>
<dbReference type="InterPro" id="IPR012318">
    <property type="entry name" value="HTH_CRP"/>
</dbReference>
<dbReference type="GO" id="GO:0005829">
    <property type="term" value="C:cytosol"/>
    <property type="evidence" value="ECO:0007669"/>
    <property type="project" value="TreeGrafter"/>
</dbReference>
<accession>A0A853B4A5</accession>
<keyword evidence="2" id="KW-0238">DNA-binding</keyword>
<dbReference type="GO" id="GO:0003677">
    <property type="term" value="F:DNA binding"/>
    <property type="evidence" value="ECO:0007669"/>
    <property type="project" value="UniProtKB-KW"/>
</dbReference>
<dbReference type="PROSITE" id="PS00889">
    <property type="entry name" value="CNMP_BINDING_2"/>
    <property type="match status" value="1"/>
</dbReference>
<dbReference type="InterPro" id="IPR036390">
    <property type="entry name" value="WH_DNA-bd_sf"/>
</dbReference>
<comment type="caution">
    <text evidence="6">The sequence shown here is derived from an EMBL/GenBank/DDBJ whole genome shotgun (WGS) entry which is preliminary data.</text>
</comment>
<reference evidence="6 7" key="1">
    <citation type="submission" date="2020-07" db="EMBL/GenBank/DDBJ databases">
        <title>Sequencing the genomes of 1000 actinobacteria strains.</title>
        <authorList>
            <person name="Klenk H.-P."/>
        </authorList>
    </citation>
    <scope>NUCLEOTIDE SEQUENCE [LARGE SCALE GENOMIC DNA]</scope>
    <source>
        <strain evidence="6 7">DSM 104006</strain>
    </source>
</reference>
<name>A0A853B4A5_9PSEU</name>
<evidence type="ECO:0000256" key="1">
    <source>
        <dbReference type="ARBA" id="ARBA00023015"/>
    </source>
</evidence>
<evidence type="ECO:0000259" key="5">
    <source>
        <dbReference type="PROSITE" id="PS51063"/>
    </source>
</evidence>
<gene>
    <name evidence="6" type="ORF">HNR02_002985</name>
</gene>
<dbReference type="SMART" id="SM00100">
    <property type="entry name" value="cNMP"/>
    <property type="match status" value="1"/>
</dbReference>
<dbReference type="Gene3D" id="2.60.120.10">
    <property type="entry name" value="Jelly Rolls"/>
    <property type="match status" value="1"/>
</dbReference>
<evidence type="ECO:0000259" key="4">
    <source>
        <dbReference type="PROSITE" id="PS50042"/>
    </source>
</evidence>
<sequence length="239" mass="25876">MSIAGPWNCHDVLVLDHPLGRARRRLRAAGRLVDFDRGETLMSFGAASDRVLLIESGTIKVILSEHNGAQVVTGPYGPGELIGELGVLEGRPRSATVVANQRGTAIRVPAQVFRDLAGRDQDVMVLINVTLRDRLHNADKRQLAIASQDVATRVATQLLAWARTLGEPAGAGLLLRGIPQSDLARAVVASEKSVDSALRALRADGLVSTSRLRFHLLDPNRLEYLLTQPRWRPGATPSP</sequence>
<dbReference type="InterPro" id="IPR036388">
    <property type="entry name" value="WH-like_DNA-bd_sf"/>
</dbReference>
<organism evidence="6 7">
    <name type="scientific">Amycolatopsis endophytica</name>
    <dbReference type="NCBI Taxonomy" id="860233"/>
    <lineage>
        <taxon>Bacteria</taxon>
        <taxon>Bacillati</taxon>
        <taxon>Actinomycetota</taxon>
        <taxon>Actinomycetes</taxon>
        <taxon>Pseudonocardiales</taxon>
        <taxon>Pseudonocardiaceae</taxon>
        <taxon>Amycolatopsis</taxon>
    </lineage>
</organism>
<dbReference type="PROSITE" id="PS50042">
    <property type="entry name" value="CNMP_BINDING_3"/>
    <property type="match status" value="1"/>
</dbReference>
<keyword evidence="7" id="KW-1185">Reference proteome</keyword>
<keyword evidence="1" id="KW-0805">Transcription regulation</keyword>
<feature type="domain" description="HTH crp-type" evidence="5">
    <location>
        <begin position="148"/>
        <end position="220"/>
    </location>
</feature>